<sequence>MCTRDCYRLFGYFLGFLWMASSVYYTTETIELLKLMKLRCDKASARALDTPDTGPARLQFSDAMIAKVCDFYTHLDVFMPYHFITTIIKMMPGVLLVTGIYTSNITLVQVFAFPST</sequence>
<protein>
    <submittedName>
        <fullName evidence="1">Uncharacterized protein</fullName>
    </submittedName>
</protein>
<dbReference type="VEuPathDB" id="VectorBase:ASTEI20_044174"/>
<name>A0A182XUX5_ANOST</name>
<dbReference type="VEuPathDB" id="VectorBase:ASTEI00011"/>
<evidence type="ECO:0000313" key="1">
    <source>
        <dbReference type="EnsemblMetazoa" id="ASTEI00011-PA"/>
    </source>
</evidence>
<dbReference type="EnsemblMetazoa" id="ASTEI00011-RA">
    <property type="protein sequence ID" value="ASTEI00011-PA"/>
    <property type="gene ID" value="ASTEI00011"/>
</dbReference>
<organism evidence="1 2">
    <name type="scientific">Anopheles stephensi</name>
    <name type="common">Indo-Pakistan malaria mosquito</name>
    <dbReference type="NCBI Taxonomy" id="30069"/>
    <lineage>
        <taxon>Eukaryota</taxon>
        <taxon>Metazoa</taxon>
        <taxon>Ecdysozoa</taxon>
        <taxon>Arthropoda</taxon>
        <taxon>Hexapoda</taxon>
        <taxon>Insecta</taxon>
        <taxon>Pterygota</taxon>
        <taxon>Neoptera</taxon>
        <taxon>Endopterygota</taxon>
        <taxon>Diptera</taxon>
        <taxon>Nematocera</taxon>
        <taxon>Culicoidea</taxon>
        <taxon>Culicidae</taxon>
        <taxon>Anophelinae</taxon>
        <taxon>Anopheles</taxon>
    </lineage>
</organism>
<dbReference type="VEuPathDB" id="VectorBase:ASTE007074"/>
<evidence type="ECO:0000313" key="2">
    <source>
        <dbReference type="Proteomes" id="UP000076408"/>
    </source>
</evidence>
<reference evidence="1" key="2">
    <citation type="submission" date="2020-05" db="UniProtKB">
        <authorList>
            <consortium name="EnsemblMetazoa"/>
        </authorList>
    </citation>
    <scope>IDENTIFICATION</scope>
    <source>
        <strain evidence="1">Indian</strain>
    </source>
</reference>
<proteinExistence type="predicted"/>
<reference evidence="2" key="1">
    <citation type="journal article" date="2014" name="Genome Biol.">
        <title>Genome analysis of a major urban malaria vector mosquito, Anopheles stephensi.</title>
        <authorList>
            <person name="Jiang X."/>
            <person name="Peery A."/>
            <person name="Hall A.B."/>
            <person name="Sharma A."/>
            <person name="Chen X.G."/>
            <person name="Waterhouse R.M."/>
            <person name="Komissarov A."/>
            <person name="Riehle M.M."/>
            <person name="Shouche Y."/>
            <person name="Sharakhova M.V."/>
            <person name="Lawson D."/>
            <person name="Pakpour N."/>
            <person name="Arensburger P."/>
            <person name="Davidson V.L."/>
            <person name="Eiglmeier K."/>
            <person name="Emrich S."/>
            <person name="George P."/>
            <person name="Kennedy R.C."/>
            <person name="Mane S.P."/>
            <person name="Maslen G."/>
            <person name="Oringanje C."/>
            <person name="Qi Y."/>
            <person name="Settlage R."/>
            <person name="Tojo M."/>
            <person name="Tubio J.M."/>
            <person name="Unger M.F."/>
            <person name="Wang B."/>
            <person name="Vernick K.D."/>
            <person name="Ribeiro J.M."/>
            <person name="James A.A."/>
            <person name="Michel K."/>
            <person name="Riehle M.A."/>
            <person name="Luckhart S."/>
            <person name="Sharakhov I.V."/>
            <person name="Tu Z."/>
        </authorList>
    </citation>
    <scope>NUCLEOTIDE SEQUENCE [LARGE SCALE GENOMIC DNA]</scope>
    <source>
        <strain evidence="2">Indian</strain>
    </source>
</reference>
<dbReference type="AlphaFoldDB" id="A0A182XUX5"/>
<dbReference type="Proteomes" id="UP000076408">
    <property type="component" value="Unassembled WGS sequence"/>
</dbReference>
<accession>A0A182XUX5</accession>
<dbReference type="OMA" id="PYHFITT"/>
<keyword evidence="2" id="KW-1185">Reference proteome</keyword>